<dbReference type="Pfam" id="PF06568">
    <property type="entry name" value="YjiS-like"/>
    <property type="match status" value="1"/>
</dbReference>
<dbReference type="InterPro" id="IPR009506">
    <property type="entry name" value="YjiS-like"/>
</dbReference>
<sequence>MEFYENRPRAPFLGLTLIGKAIAKWWRIHKTRRALDRLSEAQLKDIGISRHDIG</sequence>
<organism evidence="2 3">
    <name type="scientific">Trabulsiella guamensis ATCC 49490</name>
    <dbReference type="NCBI Taxonomy" id="1005994"/>
    <lineage>
        <taxon>Bacteria</taxon>
        <taxon>Pseudomonadati</taxon>
        <taxon>Pseudomonadota</taxon>
        <taxon>Gammaproteobacteria</taxon>
        <taxon>Enterobacterales</taxon>
        <taxon>Enterobacteriaceae</taxon>
        <taxon>Trabulsiella</taxon>
    </lineage>
</organism>
<reference evidence="3" key="1">
    <citation type="submission" date="2014-05" db="EMBL/GenBank/DDBJ databases">
        <title>ATOL: Assembling a taxonomically balanced genome-scale reconstruction of the evolutionary history of the Enterobacteriaceae.</title>
        <authorList>
            <person name="Plunkett G. III"/>
            <person name="Neeno-Eckwall E.C."/>
            <person name="Glasner J.D."/>
            <person name="Perna N.T."/>
        </authorList>
    </citation>
    <scope>NUCLEOTIDE SEQUENCE [LARGE SCALE GENOMIC DNA]</scope>
    <source>
        <strain evidence="3">ATCC 49490</strain>
    </source>
</reference>
<dbReference type="eggNOG" id="COG5457">
    <property type="taxonomic scope" value="Bacteria"/>
</dbReference>
<name>A0A084ZMU4_9ENTR</name>
<gene>
    <name evidence="2" type="ORF">GTGU_04459</name>
</gene>
<evidence type="ECO:0000313" key="2">
    <source>
        <dbReference type="EMBL" id="KFB98788.1"/>
    </source>
</evidence>
<comment type="caution">
    <text evidence="2">The sequence shown here is derived from an EMBL/GenBank/DDBJ whole genome shotgun (WGS) entry which is preliminary data.</text>
</comment>
<dbReference type="RefSeq" id="WP_072012047.1">
    <property type="nucleotide sequence ID" value="NZ_JMTB01000121.1"/>
</dbReference>
<dbReference type="OrthoDB" id="6505244at2"/>
<proteinExistence type="predicted"/>
<protein>
    <recommendedName>
        <fullName evidence="1">YjiS-like domain-containing protein</fullName>
    </recommendedName>
</protein>
<dbReference type="EMBL" id="JMTB01000121">
    <property type="protein sequence ID" value="KFB98788.1"/>
    <property type="molecule type" value="Genomic_DNA"/>
</dbReference>
<feature type="domain" description="YjiS-like" evidence="1">
    <location>
        <begin position="21"/>
        <end position="53"/>
    </location>
</feature>
<dbReference type="AlphaFoldDB" id="A0A084ZMU4"/>
<accession>A0A084ZMU4</accession>
<evidence type="ECO:0000259" key="1">
    <source>
        <dbReference type="Pfam" id="PF06568"/>
    </source>
</evidence>
<evidence type="ECO:0000313" key="3">
    <source>
        <dbReference type="Proteomes" id="UP000028630"/>
    </source>
</evidence>
<dbReference type="Proteomes" id="UP000028630">
    <property type="component" value="Unassembled WGS sequence"/>
</dbReference>
<keyword evidence="3" id="KW-1185">Reference proteome</keyword>